<evidence type="ECO:0000313" key="3">
    <source>
        <dbReference type="Proteomes" id="UP000623687"/>
    </source>
</evidence>
<proteinExistence type="predicted"/>
<reference evidence="2" key="1">
    <citation type="submission" date="2019-07" db="EMBL/GenBank/DDBJ databases">
        <authorList>
            <person name="Palmer J.M."/>
        </authorList>
    </citation>
    <scope>NUCLEOTIDE SEQUENCE</scope>
    <source>
        <strain evidence="2">PC9</strain>
    </source>
</reference>
<evidence type="ECO:0000313" key="2">
    <source>
        <dbReference type="EMBL" id="KAF7419184.1"/>
    </source>
</evidence>
<dbReference type="AlphaFoldDB" id="A0A8H6ZK28"/>
<protein>
    <submittedName>
        <fullName evidence="2">Uncharacterized protein</fullName>
    </submittedName>
</protein>
<feature type="compositionally biased region" description="Polar residues" evidence="1">
    <location>
        <begin position="149"/>
        <end position="160"/>
    </location>
</feature>
<dbReference type="VEuPathDB" id="FungiDB:PC9H_001768"/>
<comment type="caution">
    <text evidence="2">The sequence shown here is derived from an EMBL/GenBank/DDBJ whole genome shotgun (WGS) entry which is preliminary data.</text>
</comment>
<sequence length="192" mass="21153">MSYASNLSPSPPTQLGDQSQGSLASIGGDLATDNTAHPHSAATPVQYHNHNQGRGMFNHIHGNQEINVNISMDIAKVLSELPQSRILLGREQVEGFLKIVGCAAKAKEIIRRNRNALRLDVMTFLSDVEDQARKYASQTPNPFKCFTKGNDTQPRNSSSTHEPRTQTRNPFAKLRHRAQEKGRISGNTTASH</sequence>
<dbReference type="RefSeq" id="XP_036626038.1">
    <property type="nucleotide sequence ID" value="XM_036771417.1"/>
</dbReference>
<organism evidence="2 3">
    <name type="scientific">Pleurotus ostreatus</name>
    <name type="common">Oyster mushroom</name>
    <name type="synonym">White-rot fungus</name>
    <dbReference type="NCBI Taxonomy" id="5322"/>
    <lineage>
        <taxon>Eukaryota</taxon>
        <taxon>Fungi</taxon>
        <taxon>Dikarya</taxon>
        <taxon>Basidiomycota</taxon>
        <taxon>Agaricomycotina</taxon>
        <taxon>Agaricomycetes</taxon>
        <taxon>Agaricomycetidae</taxon>
        <taxon>Agaricales</taxon>
        <taxon>Pleurotineae</taxon>
        <taxon>Pleurotaceae</taxon>
        <taxon>Pleurotus</taxon>
    </lineage>
</organism>
<dbReference type="OrthoDB" id="10576954at2759"/>
<gene>
    <name evidence="2" type="ORF">PC9H_001768</name>
</gene>
<feature type="region of interest" description="Disordered" evidence="1">
    <location>
        <begin position="1"/>
        <end position="54"/>
    </location>
</feature>
<name>A0A8H6ZK28_PLEOS</name>
<accession>A0A8H6ZK28</accession>
<dbReference type="Proteomes" id="UP000623687">
    <property type="component" value="Unassembled WGS sequence"/>
</dbReference>
<feature type="compositionally biased region" description="Polar residues" evidence="1">
    <location>
        <begin position="1"/>
        <end position="23"/>
    </location>
</feature>
<keyword evidence="3" id="KW-1185">Reference proteome</keyword>
<evidence type="ECO:0000256" key="1">
    <source>
        <dbReference type="SAM" id="MobiDB-lite"/>
    </source>
</evidence>
<feature type="region of interest" description="Disordered" evidence="1">
    <location>
        <begin position="135"/>
        <end position="192"/>
    </location>
</feature>
<dbReference type="EMBL" id="JACETU010000010">
    <property type="protein sequence ID" value="KAF7419184.1"/>
    <property type="molecule type" value="Genomic_DNA"/>
</dbReference>
<dbReference type="GeneID" id="59371609"/>